<proteinExistence type="predicted"/>
<dbReference type="GO" id="GO:0006783">
    <property type="term" value="P:heme biosynthetic process"/>
    <property type="evidence" value="ECO:0007669"/>
    <property type="project" value="TreeGrafter"/>
</dbReference>
<dbReference type="Proteomes" id="UP001451606">
    <property type="component" value="Chromosome"/>
</dbReference>
<dbReference type="Pfam" id="PF04055">
    <property type="entry name" value="Radical_SAM"/>
    <property type="match status" value="1"/>
</dbReference>
<evidence type="ECO:0000256" key="4">
    <source>
        <dbReference type="ARBA" id="ARBA00023014"/>
    </source>
</evidence>
<evidence type="ECO:0000256" key="2">
    <source>
        <dbReference type="ARBA" id="ARBA00022723"/>
    </source>
</evidence>
<evidence type="ECO:0000313" key="6">
    <source>
        <dbReference type="EMBL" id="WYY00878.1"/>
    </source>
</evidence>
<dbReference type="InterPro" id="IPR006638">
    <property type="entry name" value="Elp3/MiaA/NifB-like_rSAM"/>
</dbReference>
<dbReference type="InterPro" id="IPR023863">
    <property type="entry name" value="rSAM_PTO1314"/>
</dbReference>
<keyword evidence="4" id="KW-0411">Iron-sulfur</keyword>
<dbReference type="CDD" id="cd01335">
    <property type="entry name" value="Radical_SAM"/>
    <property type="match status" value="1"/>
</dbReference>
<name>A0AAX4NIP9_9ARCH</name>
<dbReference type="InterPro" id="IPR058240">
    <property type="entry name" value="rSAM_sf"/>
</dbReference>
<keyword evidence="7" id="KW-1185">Reference proteome</keyword>
<dbReference type="SUPFAM" id="SSF102114">
    <property type="entry name" value="Radical SAM enzymes"/>
    <property type="match status" value="1"/>
</dbReference>
<dbReference type="KEGG" id="omr:OXIME_001463"/>
<dbReference type="PANTHER" id="PTHR11228:SF7">
    <property type="entry name" value="PQQA PEPTIDE CYCLASE"/>
    <property type="match status" value="1"/>
</dbReference>
<reference evidence="6 7" key="1">
    <citation type="submission" date="2023-09" db="EMBL/GenBank/DDBJ databases">
        <authorList>
            <person name="Golyshina O.V."/>
            <person name="Lunev E.A."/>
            <person name="Bargiela R."/>
            <person name="Gaines M.C."/>
            <person name="Daum B."/>
            <person name="Bale N.J."/>
            <person name="Koenen M."/>
            <person name="Sinninghe Damst J.S."/>
            <person name="Yakimov M."/>
            <person name="Golyshin P.N."/>
        </authorList>
    </citation>
    <scope>NUCLEOTIDE SEQUENCE [LARGE SCALE GENOMIC DNA]</scope>
    <source>
        <strain evidence="6 7">M1</strain>
    </source>
</reference>
<evidence type="ECO:0000259" key="5">
    <source>
        <dbReference type="PROSITE" id="PS51918"/>
    </source>
</evidence>
<dbReference type="InterPro" id="IPR050377">
    <property type="entry name" value="Radical_SAM_PqqE_MftC-like"/>
</dbReference>
<organism evidence="6 7">
    <name type="scientific">Oxyplasma meridianum</name>
    <dbReference type="NCBI Taxonomy" id="3073602"/>
    <lineage>
        <taxon>Archaea</taxon>
        <taxon>Methanobacteriati</taxon>
        <taxon>Thermoplasmatota</taxon>
        <taxon>Thermoplasmata</taxon>
        <taxon>Thermoplasmatales</taxon>
        <taxon>Thermoplasmataceae</taxon>
        <taxon>Oxyplasma</taxon>
    </lineage>
</organism>
<dbReference type="EMBL" id="CP133772">
    <property type="protein sequence ID" value="WYY00878.1"/>
    <property type="molecule type" value="Genomic_DNA"/>
</dbReference>
<dbReference type="PANTHER" id="PTHR11228">
    <property type="entry name" value="RADICAL SAM DOMAIN PROTEIN"/>
    <property type="match status" value="1"/>
</dbReference>
<dbReference type="RefSeq" id="WP_393971205.1">
    <property type="nucleotide sequence ID" value="NZ_CP133772.1"/>
</dbReference>
<dbReference type="GO" id="GO:0046872">
    <property type="term" value="F:metal ion binding"/>
    <property type="evidence" value="ECO:0007669"/>
    <property type="project" value="UniProtKB-KW"/>
</dbReference>
<keyword evidence="2" id="KW-0479">Metal-binding</keyword>
<dbReference type="GO" id="GO:0051536">
    <property type="term" value="F:iron-sulfur cluster binding"/>
    <property type="evidence" value="ECO:0007669"/>
    <property type="project" value="UniProtKB-KW"/>
</dbReference>
<evidence type="ECO:0000256" key="1">
    <source>
        <dbReference type="ARBA" id="ARBA00022691"/>
    </source>
</evidence>
<dbReference type="PROSITE" id="PS51918">
    <property type="entry name" value="RADICAL_SAM"/>
    <property type="match status" value="1"/>
</dbReference>
<dbReference type="InterPro" id="IPR022563">
    <property type="entry name" value="DUF3463"/>
</dbReference>
<accession>A0AAX4NIP9</accession>
<gene>
    <name evidence="6" type="ORF">OXIME_001463</name>
</gene>
<dbReference type="GeneID" id="95968201"/>
<dbReference type="SFLD" id="SFLDG01067">
    <property type="entry name" value="SPASM/twitch_domain_containing"/>
    <property type="match status" value="1"/>
</dbReference>
<dbReference type="AlphaFoldDB" id="A0AAX4NIP9"/>
<dbReference type="NCBIfam" id="TIGR03961">
    <property type="entry name" value="rSAM_PTO1314"/>
    <property type="match status" value="1"/>
</dbReference>
<keyword evidence="1" id="KW-0949">S-adenosyl-L-methionine</keyword>
<dbReference type="InterPro" id="IPR007197">
    <property type="entry name" value="rSAM"/>
</dbReference>
<dbReference type="Pfam" id="PF11946">
    <property type="entry name" value="DUF3463"/>
    <property type="match status" value="1"/>
</dbReference>
<dbReference type="SFLD" id="SFLDS00029">
    <property type="entry name" value="Radical_SAM"/>
    <property type="match status" value="1"/>
</dbReference>
<dbReference type="GO" id="GO:0003824">
    <property type="term" value="F:catalytic activity"/>
    <property type="evidence" value="ECO:0007669"/>
    <property type="project" value="InterPro"/>
</dbReference>
<dbReference type="InterPro" id="IPR013785">
    <property type="entry name" value="Aldolase_TIM"/>
</dbReference>
<protein>
    <submittedName>
        <fullName evidence="6">PTO1314 family radical SAM protein</fullName>
    </submittedName>
</protein>
<dbReference type="SMART" id="SM00729">
    <property type="entry name" value="Elp3"/>
    <property type="match status" value="1"/>
</dbReference>
<dbReference type="Gene3D" id="3.20.20.70">
    <property type="entry name" value="Aldolase class I"/>
    <property type="match status" value="1"/>
</dbReference>
<feature type="domain" description="Radical SAM core" evidence="5">
    <location>
        <begin position="22"/>
        <end position="225"/>
    </location>
</feature>
<evidence type="ECO:0000313" key="7">
    <source>
        <dbReference type="Proteomes" id="UP001451606"/>
    </source>
</evidence>
<sequence length="338" mass="38588">MSLVSSVIGRGVVRTIKSLPNKKFPLIAGHKLQYSCNLKCKMCPFWRREDETLLDIDDEIRMMDSLKKAGVSFLGFEGGEPLLRKDIGEILYESKRRFHTSMVTNGWLLKAKIEDIKDSLNYLFVSLDGIGEVHDRLRGMAGSFRHAVEGIESARDEVPLAISSTITNENMDQAQGIVDLAVKLGVSVNFQIAYDYTTAEKMSPEKLKLRDTIKMLESYKLSGFPIVNSKEYFSSILNSWYGDHPWRCKPWLTINIDPLGNIVQPCYVINEYNGSVKVWDTDILDLWNTYDWAPYESCNKCALACYLEPSLFNWHNPSMVKERILDSMVSLVRGELSW</sequence>
<keyword evidence="3" id="KW-0408">Iron</keyword>
<evidence type="ECO:0000256" key="3">
    <source>
        <dbReference type="ARBA" id="ARBA00023004"/>
    </source>
</evidence>